<evidence type="ECO:0000256" key="9">
    <source>
        <dbReference type="ARBA" id="ARBA00022842"/>
    </source>
</evidence>
<dbReference type="AlphaFoldDB" id="A0A3B1D298"/>
<dbReference type="GO" id="GO:0006002">
    <property type="term" value="P:fructose 6-phosphate metabolic process"/>
    <property type="evidence" value="ECO:0007669"/>
    <property type="project" value="TreeGrafter"/>
</dbReference>
<dbReference type="GO" id="GO:0005986">
    <property type="term" value="P:sucrose biosynthetic process"/>
    <property type="evidence" value="ECO:0007669"/>
    <property type="project" value="TreeGrafter"/>
</dbReference>
<dbReference type="Gene3D" id="3.30.540.10">
    <property type="entry name" value="Fructose-1,6-Bisphosphatase, subunit A, domain 1"/>
    <property type="match status" value="1"/>
</dbReference>
<evidence type="ECO:0000256" key="7">
    <source>
        <dbReference type="ARBA" id="ARBA00022723"/>
    </source>
</evidence>
<organism evidence="13">
    <name type="scientific">hydrothermal vent metagenome</name>
    <dbReference type="NCBI Taxonomy" id="652676"/>
    <lineage>
        <taxon>unclassified sequences</taxon>
        <taxon>metagenomes</taxon>
        <taxon>ecological metagenomes</taxon>
    </lineage>
</organism>
<comment type="cofactor">
    <cofactor evidence="2">
        <name>Mg(2+)</name>
        <dbReference type="ChEBI" id="CHEBI:18420"/>
    </cofactor>
</comment>
<dbReference type="Pfam" id="PF18913">
    <property type="entry name" value="FBPase_C"/>
    <property type="match status" value="1"/>
</dbReference>
<accession>A0A3B1D298</accession>
<evidence type="ECO:0000256" key="2">
    <source>
        <dbReference type="ARBA" id="ARBA00001946"/>
    </source>
</evidence>
<feature type="domain" description="Fructose-1-6-bisphosphatase class I N-terminal" evidence="11">
    <location>
        <begin position="8"/>
        <end position="198"/>
    </location>
</feature>
<dbReference type="GO" id="GO:0042132">
    <property type="term" value="F:fructose 1,6-bisphosphate 1-phosphatase activity"/>
    <property type="evidence" value="ECO:0007669"/>
    <property type="project" value="UniProtKB-EC"/>
</dbReference>
<keyword evidence="10" id="KW-0119">Carbohydrate metabolism</keyword>
<dbReference type="InterPro" id="IPR028343">
    <property type="entry name" value="FBPtase"/>
</dbReference>
<dbReference type="PRINTS" id="PR00115">
    <property type="entry name" value="F16BPHPHTASE"/>
</dbReference>
<evidence type="ECO:0000256" key="10">
    <source>
        <dbReference type="ARBA" id="ARBA00023277"/>
    </source>
</evidence>
<evidence type="ECO:0000256" key="5">
    <source>
        <dbReference type="ARBA" id="ARBA00013093"/>
    </source>
</evidence>
<keyword evidence="9" id="KW-0460">Magnesium</keyword>
<dbReference type="GO" id="GO:0005829">
    <property type="term" value="C:cytosol"/>
    <property type="evidence" value="ECO:0007669"/>
    <property type="project" value="TreeGrafter"/>
</dbReference>
<dbReference type="PANTHER" id="PTHR11556">
    <property type="entry name" value="FRUCTOSE-1,6-BISPHOSPHATASE-RELATED"/>
    <property type="match status" value="1"/>
</dbReference>
<feature type="domain" description="Fructose-1-6-bisphosphatase class 1 C-terminal" evidence="12">
    <location>
        <begin position="202"/>
        <end position="332"/>
    </location>
</feature>
<evidence type="ECO:0000259" key="12">
    <source>
        <dbReference type="Pfam" id="PF18913"/>
    </source>
</evidence>
<dbReference type="GO" id="GO:0006094">
    <property type="term" value="P:gluconeogenesis"/>
    <property type="evidence" value="ECO:0007669"/>
    <property type="project" value="TreeGrafter"/>
</dbReference>
<sequence>MPERLGTTVTKHIMEAQRRIPGATGDFSGLLNELVVAGKVINREVNKAGLAEILGKTGANNVQGEEVQKLDDFANLTIIQKMDHTGYLCGMASEEIEEIIEIDDKHPQGGKYTLAFDPLDGSSNIDANVSIGTIFSIHKKISDAPKATKDDFLQKGSKQVCAGYIIYGSSTMLVYSAGAGVHGFTLDPSVGEFILSHPNIRIPERGKIYSVNEGNFHRWDERVTRLVNYFKAEDKQTGRPYSTRYIGSLVSDFHRNLLYGGVFMYPADTNNPEGKLRLLYEASPLAFICYHAGGDAIGDHEDILEVLPTRLHQRVPLFIGSKQDVDVCRKILKKEM</sequence>
<gene>
    <name evidence="13" type="ORF">MNBD_NITROSPINAE04-2662</name>
</gene>
<keyword evidence="6" id="KW-0963">Cytoplasm</keyword>
<comment type="pathway">
    <text evidence="3">Carbohydrate biosynthesis; Calvin cycle.</text>
</comment>
<evidence type="ECO:0000256" key="4">
    <source>
        <dbReference type="ARBA" id="ARBA00010941"/>
    </source>
</evidence>
<dbReference type="GO" id="GO:0030388">
    <property type="term" value="P:fructose 1,6-bisphosphate metabolic process"/>
    <property type="evidence" value="ECO:0007669"/>
    <property type="project" value="TreeGrafter"/>
</dbReference>
<dbReference type="HAMAP" id="MF_01855">
    <property type="entry name" value="FBPase_class1"/>
    <property type="match status" value="1"/>
</dbReference>
<dbReference type="NCBIfam" id="NF006779">
    <property type="entry name" value="PRK09293.1-3"/>
    <property type="match status" value="1"/>
</dbReference>
<dbReference type="PIRSF" id="PIRSF000904">
    <property type="entry name" value="FBPtase_SBPase"/>
    <property type="match status" value="1"/>
</dbReference>
<proteinExistence type="inferred from homology"/>
<dbReference type="GO" id="GO:0006000">
    <property type="term" value="P:fructose metabolic process"/>
    <property type="evidence" value="ECO:0007669"/>
    <property type="project" value="TreeGrafter"/>
</dbReference>
<reference evidence="13" key="1">
    <citation type="submission" date="2018-06" db="EMBL/GenBank/DDBJ databases">
        <authorList>
            <person name="Zhirakovskaya E."/>
        </authorList>
    </citation>
    <scope>NUCLEOTIDE SEQUENCE</scope>
</reference>
<dbReference type="Gene3D" id="3.40.190.80">
    <property type="match status" value="1"/>
</dbReference>
<dbReference type="EC" id="3.1.3.11" evidence="5"/>
<dbReference type="CDD" id="cd00354">
    <property type="entry name" value="FBPase"/>
    <property type="match status" value="1"/>
</dbReference>
<dbReference type="SUPFAM" id="SSF56655">
    <property type="entry name" value="Carbohydrate phosphatase"/>
    <property type="match status" value="1"/>
</dbReference>
<dbReference type="FunFam" id="3.30.540.10:FF:000002">
    <property type="entry name" value="Fructose-1,6-bisphosphatase class 1"/>
    <property type="match status" value="1"/>
</dbReference>
<protein>
    <recommendedName>
        <fullName evidence="5">fructose-bisphosphatase</fullName>
        <ecNumber evidence="5">3.1.3.11</ecNumber>
    </recommendedName>
</protein>
<dbReference type="InterPro" id="IPR044015">
    <property type="entry name" value="FBPase_C_dom"/>
</dbReference>
<evidence type="ECO:0000256" key="8">
    <source>
        <dbReference type="ARBA" id="ARBA00022801"/>
    </source>
</evidence>
<evidence type="ECO:0000313" key="13">
    <source>
        <dbReference type="EMBL" id="VAX25755.1"/>
    </source>
</evidence>
<dbReference type="FunFam" id="3.40.190.80:FF:000001">
    <property type="entry name" value="Fructose-1,6-bisphosphatase class 1"/>
    <property type="match status" value="1"/>
</dbReference>
<dbReference type="InterPro" id="IPR020548">
    <property type="entry name" value="Fructose_bisphosphatase_AS"/>
</dbReference>
<evidence type="ECO:0000256" key="1">
    <source>
        <dbReference type="ARBA" id="ARBA00001273"/>
    </source>
</evidence>
<name>A0A3B1D298_9ZZZZ</name>
<keyword evidence="8 13" id="KW-0378">Hydrolase</keyword>
<dbReference type="InterPro" id="IPR000146">
    <property type="entry name" value="FBPase_class-1"/>
</dbReference>
<dbReference type="PROSITE" id="PS00124">
    <property type="entry name" value="FBPASE"/>
    <property type="match status" value="1"/>
</dbReference>
<evidence type="ECO:0000256" key="6">
    <source>
        <dbReference type="ARBA" id="ARBA00022490"/>
    </source>
</evidence>
<dbReference type="Pfam" id="PF00316">
    <property type="entry name" value="FBPase"/>
    <property type="match status" value="1"/>
</dbReference>
<evidence type="ECO:0000256" key="3">
    <source>
        <dbReference type="ARBA" id="ARBA00005215"/>
    </source>
</evidence>
<dbReference type="PANTHER" id="PTHR11556:SF35">
    <property type="entry name" value="SEDOHEPTULOSE-1,7-BISPHOSPHATASE, CHLOROPLASTIC"/>
    <property type="match status" value="1"/>
</dbReference>
<dbReference type="EMBL" id="UOGA01000314">
    <property type="protein sequence ID" value="VAX25755.1"/>
    <property type="molecule type" value="Genomic_DNA"/>
</dbReference>
<evidence type="ECO:0000259" key="11">
    <source>
        <dbReference type="Pfam" id="PF00316"/>
    </source>
</evidence>
<dbReference type="GO" id="GO:0046872">
    <property type="term" value="F:metal ion binding"/>
    <property type="evidence" value="ECO:0007669"/>
    <property type="project" value="UniProtKB-KW"/>
</dbReference>
<dbReference type="InterPro" id="IPR033391">
    <property type="entry name" value="FBPase_N"/>
</dbReference>
<dbReference type="NCBIfam" id="NF006778">
    <property type="entry name" value="PRK09293.1-1"/>
    <property type="match status" value="1"/>
</dbReference>
<keyword evidence="7" id="KW-0479">Metal-binding</keyword>
<comment type="catalytic activity">
    <reaction evidence="1">
        <text>beta-D-fructose 1,6-bisphosphate + H2O = beta-D-fructose 6-phosphate + phosphate</text>
        <dbReference type="Rhea" id="RHEA:11064"/>
        <dbReference type="ChEBI" id="CHEBI:15377"/>
        <dbReference type="ChEBI" id="CHEBI:32966"/>
        <dbReference type="ChEBI" id="CHEBI:43474"/>
        <dbReference type="ChEBI" id="CHEBI:57634"/>
        <dbReference type="EC" id="3.1.3.11"/>
    </reaction>
</comment>
<dbReference type="PIRSF" id="PIRSF500210">
    <property type="entry name" value="FBPtase"/>
    <property type="match status" value="1"/>
</dbReference>
<comment type="similarity">
    <text evidence="4">Belongs to the FBPase class 1 family.</text>
</comment>